<proteinExistence type="predicted"/>
<dbReference type="EMBL" id="MCFL01000027">
    <property type="protein sequence ID" value="ORZ34550.1"/>
    <property type="molecule type" value="Genomic_DNA"/>
</dbReference>
<dbReference type="AlphaFoldDB" id="A0A1Y2HIY5"/>
<keyword evidence="2" id="KW-1185">Reference proteome</keyword>
<name>A0A1Y2HIY5_9FUNG</name>
<comment type="caution">
    <text evidence="1">The sequence shown here is derived from an EMBL/GenBank/DDBJ whole genome shotgun (WGS) entry which is preliminary data.</text>
</comment>
<dbReference type="SUPFAM" id="SSF140860">
    <property type="entry name" value="Pseudo ankyrin repeat-like"/>
    <property type="match status" value="1"/>
</dbReference>
<dbReference type="Gene3D" id="1.25.40.20">
    <property type="entry name" value="Ankyrin repeat-containing domain"/>
    <property type="match status" value="1"/>
</dbReference>
<evidence type="ECO:0000313" key="1">
    <source>
        <dbReference type="EMBL" id="ORZ34550.1"/>
    </source>
</evidence>
<evidence type="ECO:0000313" key="2">
    <source>
        <dbReference type="Proteomes" id="UP000193411"/>
    </source>
</evidence>
<dbReference type="Proteomes" id="UP000193411">
    <property type="component" value="Unassembled WGS sequence"/>
</dbReference>
<sequence>METEPLLQLPFDLVEAVLLLRLATLWRDDRALTYFARSRIARLTQHENDNEQRLSAAKYRLLDQVFACLCVIIPSHAMCACAARLPAFHLESACKKGHIARLDKLHQLGLCIDPIGRALEVAIVHNHVSVLEWWIAHAVPISDVVHVSMAFEFGAFDTPKWIAKHRISKVRFLTLEALQLAILHDRADVVHAWLDWKDAKLVGSFQTVLESASKKGCVDILERIRYEQQTRFLEAIQQVTVLERVLADACAQGNVDVLQWWITVALALGMAVRIERVASRCAQIASDAGQVDVLRVWREAMEAVVGPTESLTVSMS</sequence>
<gene>
    <name evidence="1" type="ORF">BCR44DRAFT_1435925</name>
</gene>
<organism evidence="1 2">
    <name type="scientific">Catenaria anguillulae PL171</name>
    <dbReference type="NCBI Taxonomy" id="765915"/>
    <lineage>
        <taxon>Eukaryota</taxon>
        <taxon>Fungi</taxon>
        <taxon>Fungi incertae sedis</taxon>
        <taxon>Blastocladiomycota</taxon>
        <taxon>Blastocladiomycetes</taxon>
        <taxon>Blastocladiales</taxon>
        <taxon>Catenariaceae</taxon>
        <taxon>Catenaria</taxon>
    </lineage>
</organism>
<dbReference type="InterPro" id="IPR036770">
    <property type="entry name" value="Ankyrin_rpt-contain_sf"/>
</dbReference>
<protein>
    <submittedName>
        <fullName evidence="1">Uncharacterized protein</fullName>
    </submittedName>
</protein>
<reference evidence="1 2" key="1">
    <citation type="submission" date="2016-07" db="EMBL/GenBank/DDBJ databases">
        <title>Pervasive Adenine N6-methylation of Active Genes in Fungi.</title>
        <authorList>
            <consortium name="DOE Joint Genome Institute"/>
            <person name="Mondo S.J."/>
            <person name="Dannebaum R.O."/>
            <person name="Kuo R.C."/>
            <person name="Labutti K."/>
            <person name="Haridas S."/>
            <person name="Kuo A."/>
            <person name="Salamov A."/>
            <person name="Ahrendt S.R."/>
            <person name="Lipzen A."/>
            <person name="Sullivan W."/>
            <person name="Andreopoulos W.B."/>
            <person name="Clum A."/>
            <person name="Lindquist E."/>
            <person name="Daum C."/>
            <person name="Ramamoorthy G.K."/>
            <person name="Gryganskyi A."/>
            <person name="Culley D."/>
            <person name="Magnuson J.K."/>
            <person name="James T.Y."/>
            <person name="O'Malley M.A."/>
            <person name="Stajich J.E."/>
            <person name="Spatafora J.W."/>
            <person name="Visel A."/>
            <person name="Grigoriev I.V."/>
        </authorList>
    </citation>
    <scope>NUCLEOTIDE SEQUENCE [LARGE SCALE GENOMIC DNA]</scope>
    <source>
        <strain evidence="1 2">PL171</strain>
    </source>
</reference>
<accession>A0A1Y2HIY5</accession>